<feature type="compositionally biased region" description="Acidic residues" evidence="1">
    <location>
        <begin position="226"/>
        <end position="237"/>
    </location>
</feature>
<gene>
    <name evidence="3" type="ORF">PROFUN_09555</name>
</gene>
<protein>
    <recommendedName>
        <fullName evidence="2">DUF4246 domain-containing protein</fullName>
    </recommendedName>
</protein>
<evidence type="ECO:0000313" key="4">
    <source>
        <dbReference type="Proteomes" id="UP000241769"/>
    </source>
</evidence>
<proteinExistence type="predicted"/>
<evidence type="ECO:0000313" key="3">
    <source>
        <dbReference type="EMBL" id="PRP74855.1"/>
    </source>
</evidence>
<dbReference type="InterPro" id="IPR025340">
    <property type="entry name" value="DUF4246"/>
</dbReference>
<feature type="region of interest" description="Disordered" evidence="1">
    <location>
        <begin position="218"/>
        <end position="241"/>
    </location>
</feature>
<dbReference type="PANTHER" id="PTHR33119">
    <property type="entry name" value="IFI3P"/>
    <property type="match status" value="1"/>
</dbReference>
<dbReference type="AlphaFoldDB" id="A0A2P6MT27"/>
<reference evidence="3 4" key="1">
    <citation type="journal article" date="2018" name="Genome Biol. Evol.">
        <title>Multiple Roots of Fruiting Body Formation in Amoebozoa.</title>
        <authorList>
            <person name="Hillmann F."/>
            <person name="Forbes G."/>
            <person name="Novohradska S."/>
            <person name="Ferling I."/>
            <person name="Riege K."/>
            <person name="Groth M."/>
            <person name="Westermann M."/>
            <person name="Marz M."/>
            <person name="Spaller T."/>
            <person name="Winckler T."/>
            <person name="Schaap P."/>
            <person name="Glockner G."/>
        </authorList>
    </citation>
    <scope>NUCLEOTIDE SEQUENCE [LARGE SCALE GENOMIC DNA]</scope>
    <source>
        <strain evidence="3 4">Jena</strain>
    </source>
</reference>
<dbReference type="PANTHER" id="PTHR33119:SF1">
    <property type="entry name" value="FE2OG DIOXYGENASE DOMAIN-CONTAINING PROTEIN"/>
    <property type="match status" value="1"/>
</dbReference>
<feature type="domain" description="DUF4246" evidence="2">
    <location>
        <begin position="302"/>
        <end position="333"/>
    </location>
</feature>
<dbReference type="Proteomes" id="UP000241769">
    <property type="component" value="Unassembled WGS sequence"/>
</dbReference>
<dbReference type="EMBL" id="MDYQ01000439">
    <property type="protein sequence ID" value="PRP74855.1"/>
    <property type="molecule type" value="Genomic_DNA"/>
</dbReference>
<dbReference type="OrthoDB" id="415532at2759"/>
<name>A0A2P6MT27_9EUKA</name>
<evidence type="ECO:0000259" key="2">
    <source>
        <dbReference type="Pfam" id="PF14033"/>
    </source>
</evidence>
<dbReference type="InParanoid" id="A0A2P6MT27"/>
<dbReference type="Pfam" id="PF14033">
    <property type="entry name" value="DUF4246"/>
    <property type="match status" value="2"/>
</dbReference>
<keyword evidence="4" id="KW-1185">Reference proteome</keyword>
<evidence type="ECO:0000256" key="1">
    <source>
        <dbReference type="SAM" id="MobiDB-lite"/>
    </source>
</evidence>
<accession>A0A2P6MT27</accession>
<organism evidence="3 4">
    <name type="scientific">Planoprotostelium fungivorum</name>
    <dbReference type="NCBI Taxonomy" id="1890364"/>
    <lineage>
        <taxon>Eukaryota</taxon>
        <taxon>Amoebozoa</taxon>
        <taxon>Evosea</taxon>
        <taxon>Variosea</taxon>
        <taxon>Cavosteliida</taxon>
        <taxon>Cavosteliaceae</taxon>
        <taxon>Planoprotostelium</taxon>
    </lineage>
</organism>
<sequence>MIPVNDASIEAKWLEEASRRMRKEAEVWECDQLIDEVMKQKLLEGAKELEDVPGTKTYVAVTEMHTEEEQDWHPGSDHQVLDLVHPSLYCCVYGVTKEVERQIKPTLLSQGLLTTAPPLESDYDRDNCGVVKISQRFQWLPAEFPVGHDGKVKIDSYINNMHPIKHRQLYNTIGKIFERFVPLLEKVLIRRVRYVPETKIDVDLRLIGDTNWKTRRESRLRRALDTDEDEEDADEETYESHDEGEEVRFSFKRVSKMGKFNPDIPKFVPPQPKCISENTKVKCQTDRDCNSQVLDWAARVLPGSRKILVFFLVDPFVRITSTARVPPQRRDWMWDYIREEADLSVLPVDMLNLIEKACQYREELMRERKVQRNELDRGGVCVLRGSEVYTEVFEAELHRPQPYWFQMAAVYINNS</sequence>
<feature type="domain" description="DUF4246" evidence="2">
    <location>
        <begin position="21"/>
        <end position="284"/>
    </location>
</feature>
<comment type="caution">
    <text evidence="3">The sequence shown here is derived from an EMBL/GenBank/DDBJ whole genome shotgun (WGS) entry which is preliminary data.</text>
</comment>
<dbReference type="InterPro" id="IPR049192">
    <property type="entry name" value="DUF4246_C"/>
</dbReference>